<name>A0A8H6UH02_9EURO</name>
<proteinExistence type="predicted"/>
<dbReference type="EMBL" id="JACBAF010001782">
    <property type="protein sequence ID" value="KAF7173274.1"/>
    <property type="molecule type" value="Genomic_DNA"/>
</dbReference>
<reference evidence="2" key="1">
    <citation type="submission" date="2020-06" db="EMBL/GenBank/DDBJ databases">
        <title>Draft genome sequences of strains closely related to Aspergillus parafelis and Aspergillus hiratsukae.</title>
        <authorList>
            <person name="Dos Santos R.A.C."/>
            <person name="Rivero-Menendez O."/>
            <person name="Steenwyk J.L."/>
            <person name="Mead M.E."/>
            <person name="Goldman G.H."/>
            <person name="Alastruey-Izquierdo A."/>
            <person name="Rokas A."/>
        </authorList>
    </citation>
    <scope>NUCLEOTIDE SEQUENCE</scope>
    <source>
        <strain evidence="2">CNM-CM5793</strain>
        <strain evidence="3">CNM-CM6106</strain>
    </source>
</reference>
<protein>
    <submittedName>
        <fullName evidence="2">Uncharacterized protein</fullName>
    </submittedName>
</protein>
<evidence type="ECO:0000313" key="2">
    <source>
        <dbReference type="EMBL" id="KAF7136903.1"/>
    </source>
</evidence>
<evidence type="ECO:0000313" key="4">
    <source>
        <dbReference type="Proteomes" id="UP000630445"/>
    </source>
</evidence>
<evidence type="ECO:0000313" key="3">
    <source>
        <dbReference type="EMBL" id="KAF7173274.1"/>
    </source>
</evidence>
<dbReference type="Proteomes" id="UP000630445">
    <property type="component" value="Unassembled WGS sequence"/>
</dbReference>
<comment type="caution">
    <text evidence="2">The sequence shown here is derived from an EMBL/GenBank/DDBJ whole genome shotgun (WGS) entry which is preliminary data.</text>
</comment>
<dbReference type="AlphaFoldDB" id="A0A8H6UH02"/>
<keyword evidence="4" id="KW-1185">Reference proteome</keyword>
<dbReference type="EMBL" id="JACBAD010001693">
    <property type="protein sequence ID" value="KAF7136903.1"/>
    <property type="molecule type" value="Genomic_DNA"/>
</dbReference>
<evidence type="ECO:0000256" key="1">
    <source>
        <dbReference type="SAM" id="MobiDB-lite"/>
    </source>
</evidence>
<dbReference type="Proteomes" id="UP000662466">
    <property type="component" value="Unassembled WGS sequence"/>
</dbReference>
<gene>
    <name evidence="2" type="ORF">CNMCM5793_006518</name>
    <name evidence="3" type="ORF">CNMCM6106_007362</name>
</gene>
<feature type="region of interest" description="Disordered" evidence="1">
    <location>
        <begin position="1"/>
        <end position="50"/>
    </location>
</feature>
<sequence length="83" mass="9167">MGDRKWQDAPSTPAEIQEESTQETTEKTVVVKPAGSEPAADPTTKRDDGKRESLNIRIHLNLHAKVKLDLDAQLDGDIIIGLY</sequence>
<dbReference type="OrthoDB" id="2279190at2759"/>
<accession>A0A8H6UH02</accession>
<organism evidence="2 4">
    <name type="scientific">Aspergillus hiratsukae</name>
    <dbReference type="NCBI Taxonomy" id="1194566"/>
    <lineage>
        <taxon>Eukaryota</taxon>
        <taxon>Fungi</taxon>
        <taxon>Dikarya</taxon>
        <taxon>Ascomycota</taxon>
        <taxon>Pezizomycotina</taxon>
        <taxon>Eurotiomycetes</taxon>
        <taxon>Eurotiomycetidae</taxon>
        <taxon>Eurotiales</taxon>
        <taxon>Aspergillaceae</taxon>
        <taxon>Aspergillus</taxon>
        <taxon>Aspergillus subgen. Fumigati</taxon>
    </lineage>
</organism>